<dbReference type="EC" id="2.7.7.53" evidence="4"/>
<evidence type="ECO:0000256" key="1">
    <source>
        <dbReference type="ARBA" id="ARBA00022741"/>
    </source>
</evidence>
<evidence type="ECO:0000313" key="4">
    <source>
        <dbReference type="EMBL" id="NNJ24704.1"/>
    </source>
</evidence>
<proteinExistence type="predicted"/>
<gene>
    <name evidence="4" type="ORF">LzC2_07630</name>
</gene>
<dbReference type="Gene3D" id="3.30.428.10">
    <property type="entry name" value="HIT-like"/>
    <property type="match status" value="1"/>
</dbReference>
<keyword evidence="4" id="KW-0548">Nucleotidyltransferase</keyword>
<dbReference type="PROSITE" id="PS51084">
    <property type="entry name" value="HIT_2"/>
    <property type="match status" value="1"/>
</dbReference>
<accession>A0ABX1V9I3</accession>
<evidence type="ECO:0000256" key="2">
    <source>
        <dbReference type="PROSITE-ProRule" id="PRU00464"/>
    </source>
</evidence>
<dbReference type="InterPro" id="IPR011146">
    <property type="entry name" value="HIT-like"/>
</dbReference>
<keyword evidence="1" id="KW-0547">Nucleotide-binding</keyword>
<name>A0ABX1V9I3_9PLAN</name>
<keyword evidence="5" id="KW-1185">Reference proteome</keyword>
<sequence>MDEQTRTRLWAPWRLDYIKDPERAKAPQTGTGCFLCDLAADPAQDAERLVVARRGPAVAVLNRFPYNNGHLLVAPREHRGDLTDLSPEQSAACQSLLSDLCAVLREVLNAQGFNIGLNLGAVAGAGLPGHLHWHLVPRWPGDGNFMTVTANASVIPQSLGTLRDLLRDHPRLGDP</sequence>
<reference evidence="4 5" key="1">
    <citation type="journal article" date="2020" name="Syst. Appl. Microbiol.">
        <title>Alienimonas chondri sp. nov., a novel planctomycete isolated from the biofilm of the red alga Chondrus crispus.</title>
        <authorList>
            <person name="Vitorino I."/>
            <person name="Albuquerque L."/>
            <person name="Wiegand S."/>
            <person name="Kallscheuer N."/>
            <person name="da Costa M.S."/>
            <person name="Lobo-da-Cunha A."/>
            <person name="Jogler C."/>
            <person name="Lage O.M."/>
        </authorList>
    </citation>
    <scope>NUCLEOTIDE SEQUENCE [LARGE SCALE GENOMIC DNA]</scope>
    <source>
        <strain evidence="4 5">LzC2</strain>
    </source>
</reference>
<dbReference type="EMBL" id="WTPX01000015">
    <property type="protein sequence ID" value="NNJ24704.1"/>
    <property type="molecule type" value="Genomic_DNA"/>
</dbReference>
<keyword evidence="4" id="KW-0808">Transferase</keyword>
<dbReference type="RefSeq" id="WP_171183938.1">
    <property type="nucleotide sequence ID" value="NZ_WTPX01000015.1"/>
</dbReference>
<feature type="domain" description="HIT" evidence="3">
    <location>
        <begin position="37"/>
        <end position="145"/>
    </location>
</feature>
<dbReference type="InterPro" id="IPR036265">
    <property type="entry name" value="HIT-like_sf"/>
</dbReference>
<dbReference type="CDD" id="cd01275">
    <property type="entry name" value="FHIT"/>
    <property type="match status" value="1"/>
</dbReference>
<dbReference type="InterPro" id="IPR039383">
    <property type="entry name" value="FHIT"/>
</dbReference>
<dbReference type="PANTHER" id="PTHR42997:SF1">
    <property type="entry name" value="AP-4-A PHOSPHORYLASE"/>
    <property type="match status" value="1"/>
</dbReference>
<evidence type="ECO:0000313" key="5">
    <source>
        <dbReference type="Proteomes" id="UP000609651"/>
    </source>
</evidence>
<organism evidence="4 5">
    <name type="scientific">Alienimonas chondri</name>
    <dbReference type="NCBI Taxonomy" id="2681879"/>
    <lineage>
        <taxon>Bacteria</taxon>
        <taxon>Pseudomonadati</taxon>
        <taxon>Planctomycetota</taxon>
        <taxon>Planctomycetia</taxon>
        <taxon>Planctomycetales</taxon>
        <taxon>Planctomycetaceae</taxon>
        <taxon>Alienimonas</taxon>
    </lineage>
</organism>
<protein>
    <submittedName>
        <fullName evidence="4">AP-4-A phosphorylase</fullName>
        <ecNumber evidence="4">2.7.7.53</ecNumber>
    </submittedName>
</protein>
<dbReference type="PANTHER" id="PTHR42997">
    <property type="entry name" value="HIT FAMILY HYDROLASE"/>
    <property type="match status" value="1"/>
</dbReference>
<dbReference type="SUPFAM" id="SSF54197">
    <property type="entry name" value="HIT-like"/>
    <property type="match status" value="1"/>
</dbReference>
<dbReference type="InterPro" id="IPR052908">
    <property type="entry name" value="AP-4-A_phosphorylase"/>
</dbReference>
<dbReference type="Pfam" id="PF01230">
    <property type="entry name" value="HIT"/>
    <property type="match status" value="1"/>
</dbReference>
<dbReference type="Proteomes" id="UP000609651">
    <property type="component" value="Unassembled WGS sequence"/>
</dbReference>
<dbReference type="GO" id="GO:0003877">
    <property type="term" value="F:ATP:ADP adenylyltransferase activity"/>
    <property type="evidence" value="ECO:0007669"/>
    <property type="project" value="UniProtKB-EC"/>
</dbReference>
<comment type="caution">
    <text evidence="4">The sequence shown here is derived from an EMBL/GenBank/DDBJ whole genome shotgun (WGS) entry which is preliminary data.</text>
</comment>
<evidence type="ECO:0000259" key="3">
    <source>
        <dbReference type="PROSITE" id="PS51084"/>
    </source>
</evidence>
<feature type="short sequence motif" description="Histidine triad motif" evidence="2">
    <location>
        <begin position="130"/>
        <end position="134"/>
    </location>
</feature>